<dbReference type="Proteomes" id="UP000011770">
    <property type="component" value="Unassembled WGS sequence"/>
</dbReference>
<reference evidence="2 3" key="1">
    <citation type="submission" date="2013-01" db="EMBL/GenBank/DDBJ databases">
        <authorList>
            <person name="Harkins D.M."/>
            <person name="Durkin A.S."/>
            <person name="Brinkac L.M."/>
            <person name="Haft D.H."/>
            <person name="Selengut J.D."/>
            <person name="Sanka R."/>
            <person name="DePew J."/>
            <person name="Purushe J."/>
            <person name="Tulsiani S.M."/>
            <person name="Graham G.C."/>
            <person name="Burns M.-A."/>
            <person name="Dohnt M.F."/>
            <person name="Smythe L.D."/>
            <person name="McKay D.B."/>
            <person name="Craig S.B."/>
            <person name="Vinetz J.M."/>
            <person name="Sutton G.G."/>
            <person name="Nierman W.C."/>
            <person name="Fouts D.E."/>
        </authorList>
    </citation>
    <scope>NUCLEOTIDE SEQUENCE [LARGE SCALE GENOMIC DNA]</scope>
    <source>
        <strain evidence="2 3">LT2116</strain>
    </source>
</reference>
<comment type="caution">
    <text evidence="2">The sequence shown here is derived from an EMBL/GenBank/DDBJ whole genome shotgun (WGS) entry which is preliminary data.</text>
</comment>
<feature type="region of interest" description="Disordered" evidence="1">
    <location>
        <begin position="139"/>
        <end position="190"/>
    </location>
</feature>
<dbReference type="PANTHER" id="PTHR36455">
    <property type="match status" value="1"/>
</dbReference>
<evidence type="ECO:0000256" key="1">
    <source>
        <dbReference type="SAM" id="MobiDB-lite"/>
    </source>
</evidence>
<organism evidence="2 3">
    <name type="scientific">Leptospira weilii serovar Topaz str. LT2116</name>
    <dbReference type="NCBI Taxonomy" id="1088540"/>
    <lineage>
        <taxon>Bacteria</taxon>
        <taxon>Pseudomonadati</taxon>
        <taxon>Spirochaetota</taxon>
        <taxon>Spirochaetia</taxon>
        <taxon>Leptospirales</taxon>
        <taxon>Leptospiraceae</taxon>
        <taxon>Leptospira</taxon>
    </lineage>
</organism>
<accession>M3GC85</accession>
<evidence type="ECO:0000313" key="3">
    <source>
        <dbReference type="Proteomes" id="UP000011770"/>
    </source>
</evidence>
<dbReference type="NCBIfam" id="NF033819">
    <property type="entry name" value="IS66_TnpB"/>
    <property type="match status" value="1"/>
</dbReference>
<name>M3GC85_9LEPT</name>
<protein>
    <submittedName>
        <fullName evidence="2">IS66 family element, Orf2 protein</fullName>
    </submittedName>
</protein>
<dbReference type="AlphaFoldDB" id="M3GC85"/>
<gene>
    <name evidence="2" type="ORF">LEP1GSC188_1131</name>
</gene>
<sequence length="190" mass="22685">MYLRPGVTDLRKSINTLAIIVEGSMKKDPYSESLFLFCNRKKDKLKMLYWDKSGFCLWQKRLEESKFPWPNTEEEVRKIPVERFHWLLSGIDFFQGTQEIKISESKLKGLTNFRIIRKVRPHVFGYEFTTERCEELKRSKTEGSRISGRIKTPTLKRIRTPRSNRTPEDPAIRKKNREMESDRKRPRDSI</sequence>
<dbReference type="InterPro" id="IPR008878">
    <property type="entry name" value="Transposase_IS66_Orf2"/>
</dbReference>
<proteinExistence type="predicted"/>
<dbReference type="EMBL" id="AHOR02000012">
    <property type="protein sequence ID" value="EMF83539.1"/>
    <property type="molecule type" value="Genomic_DNA"/>
</dbReference>
<dbReference type="Pfam" id="PF05717">
    <property type="entry name" value="TnpB_IS66"/>
    <property type="match status" value="1"/>
</dbReference>
<feature type="compositionally biased region" description="Basic and acidic residues" evidence="1">
    <location>
        <begin position="165"/>
        <end position="190"/>
    </location>
</feature>
<dbReference type="PANTHER" id="PTHR36455:SF1">
    <property type="entry name" value="BLR8292 PROTEIN"/>
    <property type="match status" value="1"/>
</dbReference>
<evidence type="ECO:0000313" key="2">
    <source>
        <dbReference type="EMBL" id="EMF83539.1"/>
    </source>
</evidence>